<dbReference type="InterPro" id="IPR029063">
    <property type="entry name" value="SAM-dependent_MTases_sf"/>
</dbReference>
<evidence type="ECO:0000313" key="2">
    <source>
        <dbReference type="Proteomes" id="UP000325672"/>
    </source>
</evidence>
<dbReference type="SUPFAM" id="SSF53335">
    <property type="entry name" value="S-adenosyl-L-methionine-dependent methyltransferases"/>
    <property type="match status" value="1"/>
</dbReference>
<evidence type="ECO:0000313" key="1">
    <source>
        <dbReference type="EMBL" id="KAE8142307.1"/>
    </source>
</evidence>
<dbReference type="Gene3D" id="3.40.50.150">
    <property type="entry name" value="Vaccinia Virus protein VP39"/>
    <property type="match status" value="1"/>
</dbReference>
<gene>
    <name evidence="1" type="ORF">BDV38DRAFT_236313</name>
</gene>
<dbReference type="OrthoDB" id="417125at2759"/>
<protein>
    <recommendedName>
        <fullName evidence="3">Ribosomal RNA methyltransferase FtsJ domain-containing protein</fullName>
    </recommendedName>
</protein>
<name>A0A5N6T7Q6_ASPPS</name>
<reference evidence="1 2" key="1">
    <citation type="submission" date="2019-04" db="EMBL/GenBank/DDBJ databases">
        <title>Friends and foes A comparative genomics study of 23 Aspergillus species from section Flavi.</title>
        <authorList>
            <consortium name="DOE Joint Genome Institute"/>
            <person name="Kjaerbolling I."/>
            <person name="Vesth T."/>
            <person name="Frisvad J.C."/>
            <person name="Nybo J.L."/>
            <person name="Theobald S."/>
            <person name="Kildgaard S."/>
            <person name="Isbrandt T."/>
            <person name="Kuo A."/>
            <person name="Sato A."/>
            <person name="Lyhne E.K."/>
            <person name="Kogle M.E."/>
            <person name="Wiebenga A."/>
            <person name="Kun R.S."/>
            <person name="Lubbers R.J."/>
            <person name="Makela M.R."/>
            <person name="Barry K."/>
            <person name="Chovatia M."/>
            <person name="Clum A."/>
            <person name="Daum C."/>
            <person name="Haridas S."/>
            <person name="He G."/>
            <person name="LaButti K."/>
            <person name="Lipzen A."/>
            <person name="Mondo S."/>
            <person name="Riley R."/>
            <person name="Salamov A."/>
            <person name="Simmons B.A."/>
            <person name="Magnuson J.K."/>
            <person name="Henrissat B."/>
            <person name="Mortensen U.H."/>
            <person name="Larsen T.O."/>
            <person name="Devries R.P."/>
            <person name="Grigoriev I.V."/>
            <person name="Machida M."/>
            <person name="Baker S.E."/>
            <person name="Andersen M.R."/>
        </authorList>
    </citation>
    <scope>NUCLEOTIDE SEQUENCE [LARGE SCALE GENOMIC DNA]</scope>
    <source>
        <strain evidence="1 2">CBS 117625</strain>
    </source>
</reference>
<dbReference type="Proteomes" id="UP000325672">
    <property type="component" value="Unassembled WGS sequence"/>
</dbReference>
<dbReference type="EMBL" id="ML743555">
    <property type="protein sequence ID" value="KAE8142307.1"/>
    <property type="molecule type" value="Genomic_DNA"/>
</dbReference>
<accession>A0A5N6T7Q6</accession>
<organism evidence="1 2">
    <name type="scientific">Aspergillus pseudotamarii</name>
    <dbReference type="NCBI Taxonomy" id="132259"/>
    <lineage>
        <taxon>Eukaryota</taxon>
        <taxon>Fungi</taxon>
        <taxon>Dikarya</taxon>
        <taxon>Ascomycota</taxon>
        <taxon>Pezizomycotina</taxon>
        <taxon>Eurotiomycetes</taxon>
        <taxon>Eurotiomycetidae</taxon>
        <taxon>Eurotiales</taxon>
        <taxon>Aspergillaceae</taxon>
        <taxon>Aspergillus</taxon>
        <taxon>Aspergillus subgen. Circumdati</taxon>
    </lineage>
</organism>
<keyword evidence="2" id="KW-1185">Reference proteome</keyword>
<dbReference type="RefSeq" id="XP_031918370.1">
    <property type="nucleotide sequence ID" value="XM_032053451.1"/>
</dbReference>
<dbReference type="GeneID" id="43637661"/>
<sequence length="216" mass="25008">MARDIFRNIVYADITMFAQEMTPGATICAEHPDLTKFESTRPFLEEKYDVVFCGGAVSKTHPREGYRDECEASRLTSSELVFALNRLKSGGSLVLLLHRVESWDTVCLLHAFDQFSDIQLFKHQTYHALKSSFYLVAKNIDLEHNTAKLSLRYWKDLWKYLTFKNFENVVPLSSSLYEPKSEIIGQLRDEFGSRFIELAQTIWMVQTQALRNADFT</sequence>
<proteinExistence type="predicted"/>
<dbReference type="AlphaFoldDB" id="A0A5N6T7Q6"/>
<evidence type="ECO:0008006" key="3">
    <source>
        <dbReference type="Google" id="ProtNLM"/>
    </source>
</evidence>